<dbReference type="RefSeq" id="WP_188628987.1">
    <property type="nucleotide sequence ID" value="NZ_BMKE01000006.1"/>
</dbReference>
<evidence type="ECO:0000313" key="7">
    <source>
        <dbReference type="EMBL" id="GGB38629.1"/>
    </source>
</evidence>
<dbReference type="SUPFAM" id="SSF56322">
    <property type="entry name" value="ADC synthase"/>
    <property type="match status" value="1"/>
</dbReference>
<dbReference type="Pfam" id="PF00425">
    <property type="entry name" value="Chorismate_bind"/>
    <property type="match status" value="1"/>
</dbReference>
<dbReference type="InterPro" id="IPR019999">
    <property type="entry name" value="Anth_synth_I-like"/>
</dbReference>
<evidence type="ECO:0000256" key="2">
    <source>
        <dbReference type="ARBA" id="ARBA00005297"/>
    </source>
</evidence>
<name>A0ABQ1IFA8_9GAMM</name>
<dbReference type="InterPro" id="IPR015890">
    <property type="entry name" value="Chorismate_C"/>
</dbReference>
<evidence type="ECO:0000256" key="1">
    <source>
        <dbReference type="ARBA" id="ARBA00000799"/>
    </source>
</evidence>
<evidence type="ECO:0000256" key="5">
    <source>
        <dbReference type="ARBA" id="ARBA00041564"/>
    </source>
</evidence>
<gene>
    <name evidence="7" type="primary">entC</name>
    <name evidence="7" type="ORF">GCM10011502_09810</name>
</gene>
<dbReference type="PANTHER" id="PTHR42839">
    <property type="entry name" value="ISOCHORISMATE SYNTHASE ENTC"/>
    <property type="match status" value="1"/>
</dbReference>
<accession>A0ABQ1IFA8</accession>
<evidence type="ECO:0000259" key="6">
    <source>
        <dbReference type="Pfam" id="PF00425"/>
    </source>
</evidence>
<proteinExistence type="inferred from homology"/>
<dbReference type="NCBIfam" id="TIGR00543">
    <property type="entry name" value="isochor_syn"/>
    <property type="match status" value="1"/>
</dbReference>
<comment type="similarity">
    <text evidence="2">Belongs to the isochorismate synthase family.</text>
</comment>
<dbReference type="InterPro" id="IPR004561">
    <property type="entry name" value="IsoChor_synthase"/>
</dbReference>
<reference evidence="8" key="1">
    <citation type="journal article" date="2019" name="Int. J. Syst. Evol. Microbiol.">
        <title>The Global Catalogue of Microorganisms (GCM) 10K type strain sequencing project: providing services to taxonomists for standard genome sequencing and annotation.</title>
        <authorList>
            <consortium name="The Broad Institute Genomics Platform"/>
            <consortium name="The Broad Institute Genome Sequencing Center for Infectious Disease"/>
            <person name="Wu L."/>
            <person name="Ma J."/>
        </authorList>
    </citation>
    <scope>NUCLEOTIDE SEQUENCE [LARGE SCALE GENOMIC DNA]</scope>
    <source>
        <strain evidence="8">CGMCC 1.15923</strain>
    </source>
</reference>
<dbReference type="Proteomes" id="UP000646152">
    <property type="component" value="Unassembled WGS sequence"/>
</dbReference>
<keyword evidence="4" id="KW-0413">Isomerase</keyword>
<dbReference type="PRINTS" id="PR00095">
    <property type="entry name" value="ANTSNTHASEI"/>
</dbReference>
<comment type="catalytic activity">
    <reaction evidence="1">
        <text>chorismate = isochorismate</text>
        <dbReference type="Rhea" id="RHEA:18985"/>
        <dbReference type="ChEBI" id="CHEBI:29748"/>
        <dbReference type="ChEBI" id="CHEBI:29780"/>
        <dbReference type="EC" id="5.4.4.2"/>
    </reaction>
</comment>
<comment type="caution">
    <text evidence="7">The sequence shown here is derived from an EMBL/GenBank/DDBJ whole genome shotgun (WGS) entry which is preliminary data.</text>
</comment>
<protein>
    <recommendedName>
        <fullName evidence="3">isochorismate synthase</fullName>
        <ecNumber evidence="3">5.4.4.2</ecNumber>
    </recommendedName>
    <alternativeName>
        <fullName evidence="5">Isochorismate mutase</fullName>
    </alternativeName>
</protein>
<evidence type="ECO:0000256" key="4">
    <source>
        <dbReference type="ARBA" id="ARBA00023235"/>
    </source>
</evidence>
<evidence type="ECO:0000313" key="8">
    <source>
        <dbReference type="Proteomes" id="UP000646152"/>
    </source>
</evidence>
<evidence type="ECO:0000256" key="3">
    <source>
        <dbReference type="ARBA" id="ARBA00012824"/>
    </source>
</evidence>
<dbReference type="EC" id="5.4.4.2" evidence="3"/>
<dbReference type="InterPro" id="IPR005801">
    <property type="entry name" value="ADC_synthase"/>
</dbReference>
<dbReference type="Gene3D" id="3.60.120.10">
    <property type="entry name" value="Anthranilate synthase"/>
    <property type="match status" value="1"/>
</dbReference>
<organism evidence="7 8">
    <name type="scientific">Oceanisphaera marina</name>
    <dbReference type="NCBI Taxonomy" id="2017550"/>
    <lineage>
        <taxon>Bacteria</taxon>
        <taxon>Pseudomonadati</taxon>
        <taxon>Pseudomonadota</taxon>
        <taxon>Gammaproteobacteria</taxon>
        <taxon>Aeromonadales</taxon>
        <taxon>Aeromonadaceae</taxon>
        <taxon>Oceanisphaera</taxon>
    </lineage>
</organism>
<dbReference type="PANTHER" id="PTHR42839:SF2">
    <property type="entry name" value="ISOCHORISMATE SYNTHASE ENTC"/>
    <property type="match status" value="1"/>
</dbReference>
<dbReference type="EMBL" id="BMKE01000006">
    <property type="protein sequence ID" value="GGB38629.1"/>
    <property type="molecule type" value="Genomic_DNA"/>
</dbReference>
<sequence>MMILSPLAETEVNAKHHTPLFVLRGPRHTLEAEGCLASLPSGAAASLGRRVSDFFAHDRAGPKVLVGALPFDPHAGDALYQPARLALPESLVASLPTELPPLTGYSQAEPRPEHYADMVARCVSQLTGEQGVSGNEVLGKAVLARSLHLQATGTIDPLVLARRLERDVSVTTYVLPLPVTQNEPPAWLVGATPELLVSVRGRTVVSHPLAGSARRSHDAEEDTRISAELAASSKDREEHRYVVDAIVAALAPLCSELDAPDMPSLYTTDTMWHLGTKIVGTLKDADTSVATLAGLLHPTPAVCGTPRQRALDTINSLEPVARGFYAGAVGWVDAQGDGDWYVAIRCAHVQANTLRLFAGAGIVADSVPALEVAETAAKFRAMLNALGVDDAHGCQPGK</sequence>
<feature type="domain" description="Chorismate-utilising enzyme C-terminal" evidence="6">
    <location>
        <begin position="113"/>
        <end position="378"/>
    </location>
</feature>
<keyword evidence="8" id="KW-1185">Reference proteome</keyword>